<dbReference type="AlphaFoldDB" id="A0A1T8I0E4"/>
<proteinExistence type="predicted"/>
<evidence type="ECO:0000313" key="2">
    <source>
        <dbReference type="Proteomes" id="UP000190074"/>
    </source>
</evidence>
<sequence>MTRTPESTKAYQAGLCVDCKAEPHSPGRPRCEKCHTKFRRGE</sequence>
<reference evidence="1 2" key="1">
    <citation type="submission" date="2016-11" db="EMBL/GenBank/DDBJ databases">
        <authorList>
            <consortium name="Pathogen Informatics"/>
        </authorList>
    </citation>
    <scope>NUCLEOTIDE SEQUENCE [LARGE SCALE GENOMIC DNA]</scope>
    <source>
        <strain evidence="1 2">911</strain>
    </source>
</reference>
<dbReference type="Proteomes" id="UP000190074">
    <property type="component" value="Unassembled WGS sequence"/>
</dbReference>
<organism evidence="1 2">
    <name type="scientific">Mycobacteroides abscessus subsp. massiliense</name>
    <dbReference type="NCBI Taxonomy" id="1962118"/>
    <lineage>
        <taxon>Bacteria</taxon>
        <taxon>Bacillati</taxon>
        <taxon>Actinomycetota</taxon>
        <taxon>Actinomycetes</taxon>
        <taxon>Mycobacteriales</taxon>
        <taxon>Mycobacteriaceae</taxon>
        <taxon>Mycobacteroides</taxon>
        <taxon>Mycobacteroides abscessus</taxon>
    </lineage>
</organism>
<evidence type="ECO:0000313" key="1">
    <source>
        <dbReference type="EMBL" id="SKL51577.1"/>
    </source>
</evidence>
<gene>
    <name evidence="1" type="ORF">SAMEA2259716_00860</name>
</gene>
<protein>
    <submittedName>
        <fullName evidence="1">Uncharacterized protein</fullName>
    </submittedName>
</protein>
<name>A0A1T8I0E4_9MYCO</name>
<accession>A0A1T8I0E4</accession>
<dbReference type="EMBL" id="FVGW01000001">
    <property type="protein sequence ID" value="SKL51577.1"/>
    <property type="molecule type" value="Genomic_DNA"/>
</dbReference>